<name>A0AAW0EQJ0_9TRYP</name>
<organism evidence="4 5">
    <name type="scientific">Novymonas esmeraldas</name>
    <dbReference type="NCBI Taxonomy" id="1808958"/>
    <lineage>
        <taxon>Eukaryota</taxon>
        <taxon>Discoba</taxon>
        <taxon>Euglenozoa</taxon>
        <taxon>Kinetoplastea</taxon>
        <taxon>Metakinetoplastina</taxon>
        <taxon>Trypanosomatida</taxon>
        <taxon>Trypanosomatidae</taxon>
        <taxon>Novymonas</taxon>
    </lineage>
</organism>
<dbReference type="PANTHER" id="PTHR13371:SF0">
    <property type="entry name" value="CENTROSOMAL PROTEIN OF 104 KDA"/>
    <property type="match status" value="1"/>
</dbReference>
<evidence type="ECO:0000259" key="3">
    <source>
        <dbReference type="SMART" id="SM01349"/>
    </source>
</evidence>
<evidence type="ECO:0000313" key="5">
    <source>
        <dbReference type="Proteomes" id="UP001430356"/>
    </source>
</evidence>
<dbReference type="InterPro" id="IPR048739">
    <property type="entry name" value="CEP104_N"/>
</dbReference>
<dbReference type="InterPro" id="IPR052607">
    <property type="entry name" value="CEP104-like"/>
</dbReference>
<dbReference type="Proteomes" id="UP001430356">
    <property type="component" value="Unassembled WGS sequence"/>
</dbReference>
<dbReference type="EMBL" id="JAECZO010000077">
    <property type="protein sequence ID" value="KAK7196468.1"/>
    <property type="molecule type" value="Genomic_DNA"/>
</dbReference>
<dbReference type="SMART" id="SM01349">
    <property type="entry name" value="TOG"/>
    <property type="match status" value="1"/>
</dbReference>
<feature type="compositionally biased region" description="Low complexity" evidence="2">
    <location>
        <begin position="328"/>
        <end position="349"/>
    </location>
</feature>
<feature type="compositionally biased region" description="Pro residues" evidence="2">
    <location>
        <begin position="711"/>
        <end position="728"/>
    </location>
</feature>
<comment type="caution">
    <text evidence="4">The sequence shown here is derived from an EMBL/GenBank/DDBJ whole genome shotgun (WGS) entry which is preliminary data.</text>
</comment>
<feature type="compositionally biased region" description="Low complexity" evidence="2">
    <location>
        <begin position="294"/>
        <end position="309"/>
    </location>
</feature>
<dbReference type="Gene3D" id="1.25.10.10">
    <property type="entry name" value="Leucine-rich Repeat Variant"/>
    <property type="match status" value="1"/>
</dbReference>
<dbReference type="SUPFAM" id="SSF48371">
    <property type="entry name" value="ARM repeat"/>
    <property type="match status" value="1"/>
</dbReference>
<keyword evidence="5" id="KW-1185">Reference proteome</keyword>
<proteinExistence type="predicted"/>
<sequence length="894" mass="96170">MFFSEIKYGPRLHVYLCHVSSQDDAHPADALSTQDRHSCGWVSRKHASYPQEMGIRFDGIASVDTLRILSNESKISACIDVYVAEPTAREEQEGVCGPYRTAPFKRLGHVRFSNNAASDYQARELKTVGLHRRCSYIKLVLRNPHVNSYNMFQQVGIVALSVHGKLVRKIQDWSDTPLAIHIGHRVDVPLDEMMPPLSVDGAPTSPLRVPGSLAARFDALAARKRTAVAEEDFDTAEALKQRLIAIEKGEREIARLEAEKQRAVAEEDYAQAKELKLRIEAVRAANVAIAGAPPTTAAPSVLASTAPWSSAPPPPLTPPSPPSPPHRTPAAANVVSASRNGRGGSAAASPIAVHRGSNAHDEVVVRGKGYYDLSDATGGLTGNQADDRNSVNADELPLAGDGADWELALNTAIRRVSTVLAGPTPLSNDATAAAKAFVKDLGVYCVACLFSGKGQLREAGLRGAMSSDGSAALTSHSDAAWAQLVVYMSVKGYGVGDPVAGTAIAACSALSKVVQGKVSGVSVHQVTESVSKTLPELTARLGESNVRVQESVEKTVVSVARSAFGHRRVVELLLVDPDKVNKKPASVRAHVSRIHILSTLVDDFGLACDAPDGLDTRSLCTMVLLPSLQHSNAEVREAAVKLLAKLLCLDPGSTTRYVEDIKQAQQALLEEQVELYRESQRAAHNIARKGSDLQSDTVSVHRHGSVSASTPPAPPPRSPPPPPPPPPRAADVVRDADKPKARVASAAPLQRAPASIGEMENRRLRTCQFCGEYNPSFNEHNLDLHYVSACPMLCPCPLCDQVTEICQLQQHLVSECDKRRLVRECPRCHEAVRATEFNEHVAARRCIEAVPTHSVCPLCHARFKSGIDGWRSHLASSPGCPNNPRLYDGSALTL</sequence>
<evidence type="ECO:0000256" key="2">
    <source>
        <dbReference type="SAM" id="MobiDB-lite"/>
    </source>
</evidence>
<reference evidence="4 5" key="1">
    <citation type="journal article" date="2021" name="MBio">
        <title>A New Model Trypanosomatid, Novymonas esmeraldas: Genomic Perception of Its 'Candidatus Pandoraea novymonadis' Endosymbiont.</title>
        <authorList>
            <person name="Zakharova A."/>
            <person name="Saura A."/>
            <person name="Butenko A."/>
            <person name="Podesvova L."/>
            <person name="Warmusova S."/>
            <person name="Kostygov A.Y."/>
            <person name="Nenarokova A."/>
            <person name="Lukes J."/>
            <person name="Opperdoes F.R."/>
            <person name="Yurchenko V."/>
        </authorList>
    </citation>
    <scope>NUCLEOTIDE SEQUENCE [LARGE SCALE GENOMIC DNA]</scope>
    <source>
        <strain evidence="4 5">E262AT.01</strain>
    </source>
</reference>
<evidence type="ECO:0000256" key="1">
    <source>
        <dbReference type="SAM" id="Coils"/>
    </source>
</evidence>
<evidence type="ECO:0000313" key="4">
    <source>
        <dbReference type="EMBL" id="KAK7196468.1"/>
    </source>
</evidence>
<feature type="compositionally biased region" description="Pro residues" evidence="2">
    <location>
        <begin position="310"/>
        <end position="327"/>
    </location>
</feature>
<protein>
    <recommendedName>
        <fullName evidence="3">TOG domain-containing protein</fullName>
    </recommendedName>
</protein>
<keyword evidence="1" id="KW-0175">Coiled coil</keyword>
<feature type="domain" description="TOG" evidence="3">
    <location>
        <begin position="429"/>
        <end position="682"/>
    </location>
</feature>
<accession>A0AAW0EQJ0</accession>
<dbReference type="GO" id="GO:0005929">
    <property type="term" value="C:cilium"/>
    <property type="evidence" value="ECO:0007669"/>
    <property type="project" value="TreeGrafter"/>
</dbReference>
<feature type="region of interest" description="Disordered" evidence="2">
    <location>
        <begin position="687"/>
        <end position="754"/>
    </location>
</feature>
<feature type="compositionally biased region" description="Basic and acidic residues" evidence="2">
    <location>
        <begin position="731"/>
        <end position="740"/>
    </location>
</feature>
<dbReference type="InterPro" id="IPR016024">
    <property type="entry name" value="ARM-type_fold"/>
</dbReference>
<dbReference type="Pfam" id="PF21039">
    <property type="entry name" value="CEP104_ZnF"/>
    <property type="match status" value="1"/>
</dbReference>
<dbReference type="AlphaFoldDB" id="A0AAW0EQJ0"/>
<dbReference type="Pfam" id="PF21040">
    <property type="entry name" value="CEP104-like_TOG"/>
    <property type="match status" value="1"/>
</dbReference>
<gene>
    <name evidence="4" type="ORF">NESM_000584300</name>
</gene>
<dbReference type="InterPro" id="IPR048738">
    <property type="entry name" value="CEP104_Znf"/>
</dbReference>
<feature type="region of interest" description="Disordered" evidence="2">
    <location>
        <begin position="294"/>
        <end position="349"/>
    </location>
</feature>
<dbReference type="InterPro" id="IPR011989">
    <property type="entry name" value="ARM-like"/>
</dbReference>
<dbReference type="InterPro" id="IPR034085">
    <property type="entry name" value="TOG"/>
</dbReference>
<dbReference type="PANTHER" id="PTHR13371">
    <property type="entry name" value="GLYCINE-, GLUTAMATE-, THIENYLCYCLOHEXYLPIPERIDINE-BINDING PROTEIN"/>
    <property type="match status" value="1"/>
</dbReference>
<dbReference type="Pfam" id="PF21038">
    <property type="entry name" value="CEP104_N"/>
    <property type="match status" value="1"/>
</dbReference>
<feature type="coiled-coil region" evidence="1">
    <location>
        <begin position="239"/>
        <end position="275"/>
    </location>
</feature>